<dbReference type="EMBL" id="WIAO01000007">
    <property type="protein sequence ID" value="MQM25503.1"/>
    <property type="molecule type" value="Genomic_DNA"/>
</dbReference>
<evidence type="ECO:0000256" key="5">
    <source>
        <dbReference type="SAM" id="Phobius"/>
    </source>
</evidence>
<dbReference type="Proteomes" id="UP000477750">
    <property type="component" value="Unassembled WGS sequence"/>
</dbReference>
<reference evidence="6 7" key="1">
    <citation type="submission" date="2019-10" db="EMBL/GenBank/DDBJ databases">
        <title>Glycomyces albidus sp. nov., a novel actinomycete isolated from rhizosphere soil of wheat (Triticum aestivum L.).</title>
        <authorList>
            <person name="Qian L."/>
        </authorList>
    </citation>
    <scope>NUCLEOTIDE SEQUENCE [LARGE SCALE GENOMIC DNA]</scope>
    <source>
        <strain evidence="6 7">NEAU-7082</strain>
    </source>
</reference>
<protein>
    <submittedName>
        <fullName evidence="6">Prenyltransferase</fullName>
    </submittedName>
</protein>
<gene>
    <name evidence="6" type="ORF">GFD30_07955</name>
</gene>
<feature type="transmembrane region" description="Helical" evidence="5">
    <location>
        <begin position="153"/>
        <end position="170"/>
    </location>
</feature>
<dbReference type="RefSeq" id="WP_153024666.1">
    <property type="nucleotide sequence ID" value="NZ_WIAO01000007.1"/>
</dbReference>
<evidence type="ECO:0000256" key="3">
    <source>
        <dbReference type="ARBA" id="ARBA00022989"/>
    </source>
</evidence>
<feature type="transmembrane region" description="Helical" evidence="5">
    <location>
        <begin position="125"/>
        <end position="141"/>
    </location>
</feature>
<name>A0A6L5G7B2_9ACTN</name>
<feature type="transmembrane region" description="Helical" evidence="5">
    <location>
        <begin position="95"/>
        <end position="119"/>
    </location>
</feature>
<dbReference type="CDD" id="cd13963">
    <property type="entry name" value="PT_UbiA_2"/>
    <property type="match status" value="1"/>
</dbReference>
<feature type="transmembrane region" description="Helical" evidence="5">
    <location>
        <begin position="250"/>
        <end position="266"/>
    </location>
</feature>
<evidence type="ECO:0000256" key="1">
    <source>
        <dbReference type="ARBA" id="ARBA00004141"/>
    </source>
</evidence>
<dbReference type="InterPro" id="IPR044878">
    <property type="entry name" value="UbiA_sf"/>
</dbReference>
<organism evidence="6 7">
    <name type="scientific">Glycomyces albidus</name>
    <dbReference type="NCBI Taxonomy" id="2656774"/>
    <lineage>
        <taxon>Bacteria</taxon>
        <taxon>Bacillati</taxon>
        <taxon>Actinomycetota</taxon>
        <taxon>Actinomycetes</taxon>
        <taxon>Glycomycetales</taxon>
        <taxon>Glycomycetaceae</taxon>
        <taxon>Glycomyces</taxon>
    </lineage>
</organism>
<evidence type="ECO:0000313" key="6">
    <source>
        <dbReference type="EMBL" id="MQM25503.1"/>
    </source>
</evidence>
<dbReference type="GO" id="GO:0016020">
    <property type="term" value="C:membrane"/>
    <property type="evidence" value="ECO:0007669"/>
    <property type="project" value="UniProtKB-SubCell"/>
</dbReference>
<evidence type="ECO:0000256" key="4">
    <source>
        <dbReference type="ARBA" id="ARBA00023136"/>
    </source>
</evidence>
<dbReference type="GO" id="GO:0016765">
    <property type="term" value="F:transferase activity, transferring alkyl or aryl (other than methyl) groups"/>
    <property type="evidence" value="ECO:0007669"/>
    <property type="project" value="InterPro"/>
</dbReference>
<keyword evidence="7" id="KW-1185">Reference proteome</keyword>
<dbReference type="Pfam" id="PF01040">
    <property type="entry name" value="UbiA"/>
    <property type="match status" value="1"/>
</dbReference>
<feature type="transmembrane region" description="Helical" evidence="5">
    <location>
        <begin position="287"/>
        <end position="311"/>
    </location>
</feature>
<feature type="transmembrane region" description="Helical" evidence="5">
    <location>
        <begin position="176"/>
        <end position="193"/>
    </location>
</feature>
<evidence type="ECO:0000313" key="7">
    <source>
        <dbReference type="Proteomes" id="UP000477750"/>
    </source>
</evidence>
<proteinExistence type="predicted"/>
<comment type="subcellular location">
    <subcellularLocation>
        <location evidence="1">Membrane</location>
        <topology evidence="1">Multi-pass membrane protein</topology>
    </subcellularLocation>
</comment>
<comment type="caution">
    <text evidence="6">The sequence shown here is derived from an EMBL/GenBank/DDBJ whole genome shotgun (WGS) entry which is preliminary data.</text>
</comment>
<dbReference type="Gene3D" id="1.10.357.140">
    <property type="entry name" value="UbiA prenyltransferase"/>
    <property type="match status" value="1"/>
</dbReference>
<feature type="transmembrane region" description="Helical" evidence="5">
    <location>
        <begin position="55"/>
        <end position="75"/>
    </location>
</feature>
<keyword evidence="2 5" id="KW-0812">Transmembrane</keyword>
<keyword evidence="6" id="KW-0808">Transferase</keyword>
<feature type="transmembrane region" description="Helical" evidence="5">
    <location>
        <begin position="214"/>
        <end position="238"/>
    </location>
</feature>
<keyword evidence="4 5" id="KW-0472">Membrane</keyword>
<dbReference type="InterPro" id="IPR000537">
    <property type="entry name" value="UbiA_prenyltransferase"/>
</dbReference>
<dbReference type="AlphaFoldDB" id="A0A6L5G7B2"/>
<accession>A0A6L5G7B2</accession>
<sequence>MTSLKTGELSPADPRTPNLRTAAAAVALARPRQWVKNVAVLLPFLDPQVWDRATLAGPALAVAAFMLASSLVYAVNDIADRFRDRHHPVKRFRPLASGAVSVRGAVLVAVACGAGSAALAAAADPLLLVPITAYIGLNLAYSRGLREVPVLELFAVAAGFPLRALAGYVVLDTAPANLVVLSVLFLSLLLVLGKRRREIVVAGAAHRAALKGYTAPLLEQFTSIAGGLATATFLLFALGGPQAAESKGPLAMLVVPLLLMALFRYLQRLELRGGDGDPTRLLVRDPVLLAIGAACLACIAATTLLDLSVLYPND</sequence>
<keyword evidence="3 5" id="KW-1133">Transmembrane helix</keyword>
<evidence type="ECO:0000256" key="2">
    <source>
        <dbReference type="ARBA" id="ARBA00022692"/>
    </source>
</evidence>